<gene>
    <name evidence="2" type="ORF">PflSS101_4033</name>
</gene>
<dbReference type="PATRIC" id="fig|1038924.3.peg.3884"/>
<sequence>MLHGRRPGKGGSFAVDASIIRADASRQHGVSGDEQVNWSIQP</sequence>
<dbReference type="AlphaFoldDB" id="I4KE50"/>
<reference evidence="2 3" key="1">
    <citation type="journal article" date="2012" name="PLoS Genet.">
        <title>Comparative Genomics of Plant-Associated Pseudomonas spp.: Insights into Diversity and Inheritance of Traits Involved in Multitrophic Interactions.</title>
        <authorList>
            <person name="Loper J.E."/>
            <person name="Hassan K.A."/>
            <person name="Mavrodi D.V."/>
            <person name="Davis E.W.II."/>
            <person name="Lim C.K."/>
            <person name="Shaffer B.T."/>
            <person name="Elbourne L.D."/>
            <person name="Stockwell V.O."/>
            <person name="Hartney S.L."/>
            <person name="Breakwell K."/>
            <person name="Henkels M.D."/>
            <person name="Tetu S.G."/>
            <person name="Rangel L.I."/>
            <person name="Kidarsa T.A."/>
            <person name="Wilson N.L."/>
            <person name="van de Mortel J.E."/>
            <person name="Song C."/>
            <person name="Blumhagen R."/>
            <person name="Radune D."/>
            <person name="Hostetler J.B."/>
            <person name="Brinkac L.M."/>
            <person name="Durkin A.S."/>
            <person name="Kluepfel D.A."/>
            <person name="Wechter W.P."/>
            <person name="Anderson A.J."/>
            <person name="Kim Y.C."/>
            <person name="Pierson L.S.III."/>
            <person name="Pierson E.A."/>
            <person name="Lindow S.E."/>
            <person name="Kobayashi D.Y."/>
            <person name="Raaijmakers J.M."/>
            <person name="Weller D.M."/>
            <person name="Thomashow L.S."/>
            <person name="Allen A.E."/>
            <person name="Paulsen I.T."/>
        </authorList>
    </citation>
    <scope>NUCLEOTIDE SEQUENCE [LARGE SCALE GENOMIC DNA]</scope>
    <source>
        <strain evidence="2 3">SS101</strain>
    </source>
</reference>
<proteinExistence type="predicted"/>
<dbReference type="Proteomes" id="UP000003213">
    <property type="component" value="Chromosome"/>
</dbReference>
<dbReference type="EMBL" id="AHPN01000001">
    <property type="protein sequence ID" value="EIK62990.1"/>
    <property type="molecule type" value="Genomic_DNA"/>
</dbReference>
<evidence type="ECO:0000313" key="3">
    <source>
        <dbReference type="Proteomes" id="UP000003213"/>
    </source>
</evidence>
<name>I4KE50_9PSED</name>
<organism evidence="2 3">
    <name type="scientific">Pseudomonas lactis</name>
    <dbReference type="NCBI Taxonomy" id="1615674"/>
    <lineage>
        <taxon>Bacteria</taxon>
        <taxon>Pseudomonadati</taxon>
        <taxon>Pseudomonadota</taxon>
        <taxon>Gammaproteobacteria</taxon>
        <taxon>Pseudomonadales</taxon>
        <taxon>Pseudomonadaceae</taxon>
        <taxon>Pseudomonas</taxon>
    </lineage>
</organism>
<comment type="caution">
    <text evidence="2">The sequence shown here is derived from an EMBL/GenBank/DDBJ whole genome shotgun (WGS) entry which is preliminary data.</text>
</comment>
<dbReference type="HOGENOM" id="CLU_3256552_0_0_6"/>
<evidence type="ECO:0000256" key="1">
    <source>
        <dbReference type="SAM" id="MobiDB-lite"/>
    </source>
</evidence>
<feature type="region of interest" description="Disordered" evidence="1">
    <location>
        <begin position="22"/>
        <end position="42"/>
    </location>
</feature>
<accession>I4KE50</accession>
<evidence type="ECO:0000313" key="2">
    <source>
        <dbReference type="EMBL" id="EIK62990.1"/>
    </source>
</evidence>
<protein>
    <submittedName>
        <fullName evidence="2">ISCfr1-like transposase</fullName>
    </submittedName>
</protein>